<evidence type="ECO:0000256" key="2">
    <source>
        <dbReference type="SAM" id="MobiDB-lite"/>
    </source>
</evidence>
<dbReference type="eggNOG" id="ENOG502QQ5A">
    <property type="taxonomic scope" value="Eukaryota"/>
</dbReference>
<keyword evidence="6" id="KW-1185">Reference proteome</keyword>
<dbReference type="EMBL" id="AGNL01020487">
    <property type="protein sequence ID" value="EJK61015.1"/>
    <property type="molecule type" value="Genomic_DNA"/>
</dbReference>
<dbReference type="Pfam" id="PF02678">
    <property type="entry name" value="Pirin"/>
    <property type="match status" value="1"/>
</dbReference>
<dbReference type="PANTHER" id="PTHR43594">
    <property type="entry name" value="QUERCETIN 2,3-DIOXYGENASE"/>
    <property type="match status" value="1"/>
</dbReference>
<feature type="compositionally biased region" description="Low complexity" evidence="2">
    <location>
        <begin position="17"/>
        <end position="29"/>
    </location>
</feature>
<accession>K0S6U8</accession>
<feature type="domain" description="Pirin N-terminal" evidence="3">
    <location>
        <begin position="124"/>
        <end position="231"/>
    </location>
</feature>
<dbReference type="InterPro" id="IPR008778">
    <property type="entry name" value="Pirin_C_dom"/>
</dbReference>
<gene>
    <name evidence="5" type="ORF">THAOC_18558</name>
</gene>
<evidence type="ECO:0000256" key="1">
    <source>
        <dbReference type="RuleBase" id="RU003457"/>
    </source>
</evidence>
<dbReference type="Pfam" id="PF05726">
    <property type="entry name" value="Pirin_C"/>
    <property type="match status" value="1"/>
</dbReference>
<dbReference type="InterPro" id="IPR003829">
    <property type="entry name" value="Pirin_N_dom"/>
</dbReference>
<proteinExistence type="inferred from homology"/>
<evidence type="ECO:0000313" key="5">
    <source>
        <dbReference type="EMBL" id="EJK61015.1"/>
    </source>
</evidence>
<sequence>MSSQQRSPASCRRRRSPSPTRPTRQQRSTKNAHATEEETNWPGQISAEICGLRRTPSPHRPQKPMSQTEVAVLSRYISLAALLTTTTLATIAQAYSDDGSMATLRSVRQIMPQTPRHWVGDGFHVHPVFANKAFTEEMSPFLMFDYAPPTIFPPNSGPPKGVGQHPHRGFETVTIAFDGEVEHKDSNGGHDIIKKGDVQWMTAARGIVHQEFHSKGFSERGGTFEMCQLWVNLPKKFKMTKPSYQAILDGAIPVADLTETKDGQCSDEKVGNVRVIAGSFGETKGPATTRSPVELWDVTIDRKATVDLPFPPDYNCIVFVRRGVIDVLGNDGKSREVEPQGVALMKTDGGDRVRIIAKQKNTSLLVMGGRPLNEPIAARGPFVMNTMEEIYQANRDYHMGKF</sequence>
<dbReference type="Proteomes" id="UP000266841">
    <property type="component" value="Unassembled WGS sequence"/>
</dbReference>
<evidence type="ECO:0000313" key="6">
    <source>
        <dbReference type="Proteomes" id="UP000266841"/>
    </source>
</evidence>
<dbReference type="PANTHER" id="PTHR43594:SF1">
    <property type="entry name" value="QUERCETIN 2,3-DIOXYGENASE PA2418-RELATED"/>
    <property type="match status" value="1"/>
</dbReference>
<evidence type="ECO:0000259" key="4">
    <source>
        <dbReference type="Pfam" id="PF05726"/>
    </source>
</evidence>
<dbReference type="InterPro" id="IPR014710">
    <property type="entry name" value="RmlC-like_jellyroll"/>
</dbReference>
<evidence type="ECO:0008006" key="7">
    <source>
        <dbReference type="Google" id="ProtNLM"/>
    </source>
</evidence>
<comment type="similarity">
    <text evidence="1">Belongs to the pirin family.</text>
</comment>
<reference evidence="5 6" key="1">
    <citation type="journal article" date="2012" name="Genome Biol.">
        <title>Genome and low-iron response of an oceanic diatom adapted to chronic iron limitation.</title>
        <authorList>
            <person name="Lommer M."/>
            <person name="Specht M."/>
            <person name="Roy A.S."/>
            <person name="Kraemer L."/>
            <person name="Andreson R."/>
            <person name="Gutowska M.A."/>
            <person name="Wolf J."/>
            <person name="Bergner S.V."/>
            <person name="Schilhabel M.B."/>
            <person name="Klostermeier U.C."/>
            <person name="Beiko R.G."/>
            <person name="Rosenstiel P."/>
            <person name="Hippler M."/>
            <person name="Laroche J."/>
        </authorList>
    </citation>
    <scope>NUCLEOTIDE SEQUENCE [LARGE SCALE GENOMIC DNA]</scope>
    <source>
        <strain evidence="5 6">CCMP1005</strain>
    </source>
</reference>
<dbReference type="OMA" id="GRMRHRD"/>
<feature type="compositionally biased region" description="Low complexity" evidence="2">
    <location>
        <begin position="1"/>
        <end position="10"/>
    </location>
</feature>
<dbReference type="InterPro" id="IPR011051">
    <property type="entry name" value="RmlC_Cupin_sf"/>
</dbReference>
<feature type="region of interest" description="Disordered" evidence="2">
    <location>
        <begin position="1"/>
        <end position="45"/>
    </location>
</feature>
<feature type="domain" description="Pirin C-terminal" evidence="4">
    <location>
        <begin position="296"/>
        <end position="402"/>
    </location>
</feature>
<dbReference type="InterPro" id="IPR053186">
    <property type="entry name" value="QDO-related"/>
</dbReference>
<dbReference type="Gene3D" id="2.60.120.10">
    <property type="entry name" value="Jelly Rolls"/>
    <property type="match status" value="2"/>
</dbReference>
<comment type="caution">
    <text evidence="5">The sequence shown here is derived from an EMBL/GenBank/DDBJ whole genome shotgun (WGS) entry which is preliminary data.</text>
</comment>
<dbReference type="AlphaFoldDB" id="K0S6U8"/>
<organism evidence="5 6">
    <name type="scientific">Thalassiosira oceanica</name>
    <name type="common">Marine diatom</name>
    <dbReference type="NCBI Taxonomy" id="159749"/>
    <lineage>
        <taxon>Eukaryota</taxon>
        <taxon>Sar</taxon>
        <taxon>Stramenopiles</taxon>
        <taxon>Ochrophyta</taxon>
        <taxon>Bacillariophyta</taxon>
        <taxon>Coscinodiscophyceae</taxon>
        <taxon>Thalassiosirophycidae</taxon>
        <taxon>Thalassiosirales</taxon>
        <taxon>Thalassiosiraceae</taxon>
        <taxon>Thalassiosira</taxon>
    </lineage>
</organism>
<name>K0S6U8_THAOC</name>
<dbReference type="CDD" id="cd02909">
    <property type="entry name" value="cupin_pirin_N"/>
    <property type="match status" value="1"/>
</dbReference>
<dbReference type="SUPFAM" id="SSF51182">
    <property type="entry name" value="RmlC-like cupins"/>
    <property type="match status" value="1"/>
</dbReference>
<dbReference type="CDD" id="cd02247">
    <property type="entry name" value="cupin_pirin_C"/>
    <property type="match status" value="1"/>
</dbReference>
<dbReference type="OrthoDB" id="198735at2759"/>
<protein>
    <recommendedName>
        <fullName evidence="7">Pirin N-terminal domain-containing protein</fullName>
    </recommendedName>
</protein>
<evidence type="ECO:0000259" key="3">
    <source>
        <dbReference type="Pfam" id="PF02678"/>
    </source>
</evidence>